<evidence type="ECO:0000256" key="10">
    <source>
        <dbReference type="HAMAP-Rule" id="MF_00454"/>
    </source>
</evidence>
<evidence type="ECO:0000313" key="11">
    <source>
        <dbReference type="EMBL" id="QBF44979.1"/>
    </source>
</evidence>
<keyword evidence="2 10" id="KW-1003">Cell membrane</keyword>
<dbReference type="HAMAP" id="MF_00454">
    <property type="entry name" value="FluC"/>
    <property type="match status" value="1"/>
</dbReference>
<proteinExistence type="inferred from homology"/>
<feature type="binding site" evidence="10">
    <location>
        <position position="71"/>
    </location>
    <ligand>
        <name>Na(+)</name>
        <dbReference type="ChEBI" id="CHEBI:29101"/>
        <note>structural</note>
    </ligand>
</feature>
<dbReference type="OrthoDB" id="5148600at2"/>
<keyword evidence="3 10" id="KW-0812">Transmembrane</keyword>
<evidence type="ECO:0000256" key="8">
    <source>
        <dbReference type="ARBA" id="ARBA00035585"/>
    </source>
</evidence>
<dbReference type="EMBL" id="CP036164">
    <property type="protein sequence ID" value="QBF44979.1"/>
    <property type="molecule type" value="Genomic_DNA"/>
</dbReference>
<protein>
    <recommendedName>
        <fullName evidence="10">Fluoride-specific ion channel FluC</fullName>
    </recommendedName>
</protein>
<comment type="caution">
    <text evidence="10">Lacks conserved residue(s) required for the propagation of feature annotation.</text>
</comment>
<keyword evidence="10" id="KW-0915">Sodium</keyword>
<evidence type="ECO:0000313" key="12">
    <source>
        <dbReference type="Proteomes" id="UP000290408"/>
    </source>
</evidence>
<feature type="binding site" evidence="10">
    <location>
        <position position="74"/>
    </location>
    <ligand>
        <name>Na(+)</name>
        <dbReference type="ChEBI" id="CHEBI:29101"/>
        <note>structural</note>
    </ligand>
</feature>
<keyword evidence="4 10" id="KW-1133">Transmembrane helix</keyword>
<dbReference type="Pfam" id="PF02537">
    <property type="entry name" value="CRCB"/>
    <property type="match status" value="1"/>
</dbReference>
<evidence type="ECO:0000256" key="2">
    <source>
        <dbReference type="ARBA" id="ARBA00022475"/>
    </source>
</evidence>
<feature type="transmembrane region" description="Helical" evidence="10">
    <location>
        <begin position="96"/>
        <end position="116"/>
    </location>
</feature>
<comment type="activity regulation">
    <text evidence="10">Na(+) is not transported, but it plays an essential structural role and its presence is essential for fluoride channel function.</text>
</comment>
<keyword evidence="10" id="KW-0479">Metal-binding</keyword>
<keyword evidence="6 10" id="KW-0407">Ion channel</keyword>
<evidence type="ECO:0000256" key="7">
    <source>
        <dbReference type="ARBA" id="ARBA00035120"/>
    </source>
</evidence>
<comment type="subcellular location">
    <subcellularLocation>
        <location evidence="1 10">Cell membrane</location>
        <topology evidence="1 10">Multi-pass membrane protein</topology>
    </subcellularLocation>
</comment>
<dbReference type="GO" id="GO:0062054">
    <property type="term" value="F:fluoride channel activity"/>
    <property type="evidence" value="ECO:0007669"/>
    <property type="project" value="UniProtKB-UniRule"/>
</dbReference>
<name>A0A4P6MPY9_9MICO</name>
<dbReference type="GO" id="GO:0046872">
    <property type="term" value="F:metal ion binding"/>
    <property type="evidence" value="ECO:0007669"/>
    <property type="project" value="UniProtKB-KW"/>
</dbReference>
<dbReference type="GO" id="GO:0140114">
    <property type="term" value="P:cellular detoxification of fluoride"/>
    <property type="evidence" value="ECO:0007669"/>
    <property type="project" value="UniProtKB-UniRule"/>
</dbReference>
<comment type="similarity">
    <text evidence="7 10">Belongs to the fluoride channel Fluc/FEX (TC 1.A.43) family.</text>
</comment>
<dbReference type="AlphaFoldDB" id="A0A4P6MPY9"/>
<evidence type="ECO:0000256" key="5">
    <source>
        <dbReference type="ARBA" id="ARBA00023136"/>
    </source>
</evidence>
<keyword evidence="10" id="KW-0406">Ion transport</keyword>
<dbReference type="GO" id="GO:0005886">
    <property type="term" value="C:plasma membrane"/>
    <property type="evidence" value="ECO:0007669"/>
    <property type="project" value="UniProtKB-SubCell"/>
</dbReference>
<accession>A0A4P6MPY9</accession>
<organism evidence="11 12">
    <name type="scientific">Janibacter limosus</name>
    <dbReference type="NCBI Taxonomy" id="53458"/>
    <lineage>
        <taxon>Bacteria</taxon>
        <taxon>Bacillati</taxon>
        <taxon>Actinomycetota</taxon>
        <taxon>Actinomycetes</taxon>
        <taxon>Micrococcales</taxon>
        <taxon>Intrasporangiaceae</taxon>
        <taxon>Janibacter</taxon>
    </lineage>
</organism>
<evidence type="ECO:0000256" key="4">
    <source>
        <dbReference type="ARBA" id="ARBA00022989"/>
    </source>
</evidence>
<comment type="catalytic activity">
    <reaction evidence="8">
        <text>fluoride(in) = fluoride(out)</text>
        <dbReference type="Rhea" id="RHEA:76159"/>
        <dbReference type="ChEBI" id="CHEBI:17051"/>
    </reaction>
    <physiologicalReaction direction="left-to-right" evidence="8">
        <dbReference type="Rhea" id="RHEA:76160"/>
    </physiologicalReaction>
</comment>
<gene>
    <name evidence="10" type="primary">fluC</name>
    <name evidence="10" type="synonym">crcB</name>
    <name evidence="11" type="ORF">EXU32_01045</name>
</gene>
<dbReference type="RefSeq" id="WP_130628225.1">
    <property type="nucleotide sequence ID" value="NZ_CP036164.1"/>
</dbReference>
<feature type="transmembrane region" description="Helical" evidence="10">
    <location>
        <begin position="57"/>
        <end position="76"/>
    </location>
</feature>
<dbReference type="InterPro" id="IPR003691">
    <property type="entry name" value="FluC"/>
</dbReference>
<dbReference type="STRING" id="1216970.GCA_001570985_01261"/>
<sequence length="118" mass="11549">MTALLVALGAALGALSRHLVTSSLRQHGATAAGGVLTVNATGSLLLGLVAGHASGTGPGWLLPLVGVGFCGAYTTFATHAVEVASAARTGRTRHALADLGLNLVLGVALVSLGWAITA</sequence>
<evidence type="ECO:0000256" key="1">
    <source>
        <dbReference type="ARBA" id="ARBA00004651"/>
    </source>
</evidence>
<comment type="function">
    <text evidence="9 10">Fluoride-specific ion channel. Important for reducing fluoride concentration in the cell, thus reducing its toxicity.</text>
</comment>
<evidence type="ECO:0000256" key="3">
    <source>
        <dbReference type="ARBA" id="ARBA00022692"/>
    </source>
</evidence>
<keyword evidence="5 10" id="KW-0472">Membrane</keyword>
<reference evidence="11 12" key="1">
    <citation type="submission" date="2019-02" db="EMBL/GenBank/DDBJ databases">
        <title>Genomic data mining of an Antarctic deep-sea actinobacterium, Janibacterlimosus P3-3-X1.</title>
        <authorList>
            <person name="Liao L."/>
            <person name="Chen B."/>
        </authorList>
    </citation>
    <scope>NUCLEOTIDE SEQUENCE [LARGE SCALE GENOMIC DNA]</scope>
    <source>
        <strain evidence="11 12">P3-3-X1</strain>
    </source>
</reference>
<dbReference type="KEGG" id="jli:EXU32_01045"/>
<keyword evidence="12" id="KW-1185">Reference proteome</keyword>
<evidence type="ECO:0000256" key="6">
    <source>
        <dbReference type="ARBA" id="ARBA00023303"/>
    </source>
</evidence>
<evidence type="ECO:0000256" key="9">
    <source>
        <dbReference type="ARBA" id="ARBA00049940"/>
    </source>
</evidence>
<keyword evidence="10" id="KW-0813">Transport</keyword>
<dbReference type="Proteomes" id="UP000290408">
    <property type="component" value="Chromosome"/>
</dbReference>